<reference evidence="1" key="1">
    <citation type="submission" date="2017-08" db="EMBL/GenBank/DDBJ databases">
        <authorList>
            <person name="de Groot N.N."/>
        </authorList>
    </citation>
    <scope>NUCLEOTIDE SEQUENCE [LARGE SCALE GENOMIC DNA]</scope>
    <source>
        <strain evidence="1">PX439</strain>
    </source>
</reference>
<feature type="non-terminal residue" evidence="1">
    <location>
        <position position="1"/>
    </location>
</feature>
<dbReference type="CTD" id="9822197"/>
<evidence type="ECO:0000313" key="1">
    <source>
        <dbReference type="EMBL" id="OZG07245.1"/>
    </source>
</evidence>
<proteinExistence type="predicted"/>
<accession>A0A261BC11</accession>
<dbReference type="Proteomes" id="UP000216624">
    <property type="component" value="Unassembled WGS sequence"/>
</dbReference>
<sequence length="124" mass="14216">MIFSKSTAAAYLMLIVGVAAFEHDAHPPAFDEPLNLKPPSDFDSWKLKPDNETTTITSQSRLTNFEIICCFLTFAFIVFLFVLACHWNEYIIKKRIIRSRHRRLAYLAQLEKAKSVPAPKVEDV</sequence>
<dbReference type="KEGG" id="crq:GCK72_024242"/>
<comment type="caution">
    <text evidence="1">The sequence shown here is derived from an EMBL/GenBank/DDBJ whole genome shotgun (WGS) entry which is preliminary data.</text>
</comment>
<gene>
    <name evidence="1" type="ORF">FL82_00999</name>
</gene>
<keyword evidence="2" id="KW-1185">Reference proteome</keyword>
<organism evidence="1 2">
    <name type="scientific">Caenorhabditis remanei</name>
    <name type="common">Caenorhabditis vulgaris</name>
    <dbReference type="NCBI Taxonomy" id="31234"/>
    <lineage>
        <taxon>Eukaryota</taxon>
        <taxon>Metazoa</taxon>
        <taxon>Ecdysozoa</taxon>
        <taxon>Nematoda</taxon>
        <taxon>Chromadorea</taxon>
        <taxon>Rhabditida</taxon>
        <taxon>Rhabditina</taxon>
        <taxon>Rhabditomorpha</taxon>
        <taxon>Rhabditoidea</taxon>
        <taxon>Rhabditidae</taxon>
        <taxon>Peloderinae</taxon>
        <taxon>Caenorhabditis</taxon>
    </lineage>
</organism>
<protein>
    <submittedName>
        <fullName evidence="1">Uncharacterized protein</fullName>
    </submittedName>
</protein>
<evidence type="ECO:0000313" key="2">
    <source>
        <dbReference type="Proteomes" id="UP000216624"/>
    </source>
</evidence>
<dbReference type="HOGENOM" id="CLU_2005995_0_0_1"/>
<dbReference type="EMBL" id="NMWX01000001">
    <property type="protein sequence ID" value="OZG07245.1"/>
    <property type="molecule type" value="Genomic_DNA"/>
</dbReference>
<name>A0A261BC11_CAERE</name>